<reference evidence="1 2" key="1">
    <citation type="submission" date="2018-02" db="EMBL/GenBank/DDBJ databases">
        <title>Draft genome of wild Prunus yedoensis var. nudiflora.</title>
        <authorList>
            <person name="Baek S."/>
            <person name="Kim J.-H."/>
            <person name="Choi K."/>
            <person name="Kim G.-B."/>
            <person name="Cho A."/>
            <person name="Jang H."/>
            <person name="Shin C.-H."/>
            <person name="Yu H.-J."/>
            <person name="Mun J.-H."/>
        </authorList>
    </citation>
    <scope>NUCLEOTIDE SEQUENCE [LARGE SCALE GENOMIC DNA]</scope>
    <source>
        <strain evidence="2">cv. Jeju island</strain>
        <tissue evidence="1">Leaf</tissue>
    </source>
</reference>
<protein>
    <submittedName>
        <fullName evidence="1">Uncharacterized protein</fullName>
    </submittedName>
</protein>
<dbReference type="AlphaFoldDB" id="A0A314YY53"/>
<dbReference type="Proteomes" id="UP000250321">
    <property type="component" value="Unassembled WGS sequence"/>
</dbReference>
<organism evidence="1 2">
    <name type="scientific">Prunus yedoensis var. nudiflora</name>
    <dbReference type="NCBI Taxonomy" id="2094558"/>
    <lineage>
        <taxon>Eukaryota</taxon>
        <taxon>Viridiplantae</taxon>
        <taxon>Streptophyta</taxon>
        <taxon>Embryophyta</taxon>
        <taxon>Tracheophyta</taxon>
        <taxon>Spermatophyta</taxon>
        <taxon>Magnoliopsida</taxon>
        <taxon>eudicotyledons</taxon>
        <taxon>Gunneridae</taxon>
        <taxon>Pentapetalae</taxon>
        <taxon>rosids</taxon>
        <taxon>fabids</taxon>
        <taxon>Rosales</taxon>
        <taxon>Rosaceae</taxon>
        <taxon>Amygdaloideae</taxon>
        <taxon>Amygdaleae</taxon>
        <taxon>Prunus</taxon>
    </lineage>
</organism>
<evidence type="ECO:0000313" key="2">
    <source>
        <dbReference type="Proteomes" id="UP000250321"/>
    </source>
</evidence>
<comment type="caution">
    <text evidence="1">The sequence shown here is derived from an EMBL/GenBank/DDBJ whole genome shotgun (WGS) entry which is preliminary data.</text>
</comment>
<proteinExistence type="predicted"/>
<name>A0A314YY53_PRUYE</name>
<gene>
    <name evidence="1" type="ORF">Pyn_34594</name>
</gene>
<keyword evidence="2" id="KW-1185">Reference proteome</keyword>
<dbReference type="EMBL" id="PJQY01000397">
    <property type="protein sequence ID" value="PQQ11440.1"/>
    <property type="molecule type" value="Genomic_DNA"/>
</dbReference>
<accession>A0A314YY53</accession>
<dbReference type="OrthoDB" id="1153117at2759"/>
<sequence>MAGYDYSYRSGYSTGNGVGSYTDQWGQTRHGSPPLVEPVRNYGYAADDNWRRPPSPPRHAVDGFHTRIHTDASRDPRVAPFNGITWGQQPNQIGYNGTTGYGGYSDYSNNTLYKPNGNTIRNDNYDDYHHNRKHDSGMGPINLTSHGGYHGKSSHSTWTSTLPVRGDGRLSIPTDDMERALHYLKESAKSSAWPRTT</sequence>
<evidence type="ECO:0000313" key="1">
    <source>
        <dbReference type="EMBL" id="PQQ11440.1"/>
    </source>
</evidence>